<name>A0A2C9EUU0_PSEPH</name>
<dbReference type="Proteomes" id="UP000013940">
    <property type="component" value="Chromosome"/>
</dbReference>
<evidence type="ECO:0000313" key="2">
    <source>
        <dbReference type="EMBL" id="AGL87425.1"/>
    </source>
</evidence>
<evidence type="ECO:0000313" key="3">
    <source>
        <dbReference type="Proteomes" id="UP000013940"/>
    </source>
</evidence>
<dbReference type="HOGENOM" id="CLU_115536_1_1_6"/>
<dbReference type="EMBL" id="CP003190">
    <property type="protein sequence ID" value="AGL87425.1"/>
    <property type="molecule type" value="Genomic_DNA"/>
</dbReference>
<dbReference type="Pfam" id="PF00576">
    <property type="entry name" value="Transthyretin"/>
    <property type="match status" value="1"/>
</dbReference>
<dbReference type="KEGG" id="pprc:PFLCHA0_c56970"/>
<dbReference type="InterPro" id="IPR023416">
    <property type="entry name" value="Transthyretin/HIU_hydrolase_d"/>
</dbReference>
<dbReference type="GeneID" id="57478698"/>
<feature type="domain" description="Transthyretin/hydroxyisourate hydrolase" evidence="1">
    <location>
        <begin position="5"/>
        <end position="114"/>
    </location>
</feature>
<organism evidence="2 3">
    <name type="scientific">Pseudomonas protegens (strain DSM 19095 / LMG 27888 / CFBP 6595 / CHA0)</name>
    <dbReference type="NCBI Taxonomy" id="1124983"/>
    <lineage>
        <taxon>Bacteria</taxon>
        <taxon>Pseudomonadati</taxon>
        <taxon>Pseudomonadota</taxon>
        <taxon>Gammaproteobacteria</taxon>
        <taxon>Pseudomonadales</taxon>
        <taxon>Pseudomonadaceae</taxon>
        <taxon>Pseudomonas</taxon>
    </lineage>
</organism>
<protein>
    <submittedName>
        <fullName evidence="2">Putative transthyretin family protein</fullName>
    </submittedName>
</protein>
<evidence type="ECO:0000259" key="1">
    <source>
        <dbReference type="Pfam" id="PF00576"/>
    </source>
</evidence>
<dbReference type="RefSeq" id="WP_015637310.1">
    <property type="nucleotide sequence ID" value="NC_021237.1"/>
</dbReference>
<gene>
    <name evidence="2" type="ORF">PFLCHA0_c56970</name>
</gene>
<reference evidence="3" key="1">
    <citation type="journal article" date="2014" name="Genome Announc.">
        <title>Full-genome sequence of the plant growth-promoting bacterium Pseudomonas protegens CHA0.</title>
        <authorList>
            <person name="Jousset A."/>
            <person name="Schuldes J."/>
            <person name="Keel C."/>
            <person name="Maurhofer M."/>
            <person name="Daniel R."/>
            <person name="Scheu S."/>
            <person name="Thuermer A."/>
        </authorList>
    </citation>
    <scope>NUCLEOTIDE SEQUENCE [LARGE SCALE GENOMIC DNA]</scope>
    <source>
        <strain evidence="3">DSM 19095 / LMG 27888 / CFBP 6595 / CHA0</strain>
    </source>
</reference>
<dbReference type="Gene3D" id="2.60.40.180">
    <property type="entry name" value="Transthyretin/hydroxyisourate hydrolase domain"/>
    <property type="match status" value="1"/>
</dbReference>
<dbReference type="SUPFAM" id="SSF49472">
    <property type="entry name" value="Transthyretin (synonym: prealbumin)"/>
    <property type="match status" value="1"/>
</dbReference>
<dbReference type="InterPro" id="IPR036817">
    <property type="entry name" value="Transthyretin/HIU_hydrolase_sf"/>
</dbReference>
<sequence length="116" mass="12462">MNGGLSIHVVDVASGKVAEGMAVRVRRLGGELLCAGRIAGNGLLSELAERSASFGQGVYEVELDVAAFYREQGQALPPVPFLEVLAYRFGLDDPRQHYHLPFKLTAWGVSCFRGGA</sequence>
<proteinExistence type="predicted"/>
<dbReference type="AlphaFoldDB" id="A0A2C9EUU0"/>
<dbReference type="eggNOG" id="COG2351">
    <property type="taxonomic scope" value="Bacteria"/>
</dbReference>
<accession>A0A2C9EUU0</accession>